<dbReference type="Pfam" id="PF07690">
    <property type="entry name" value="MFS_1"/>
    <property type="match status" value="1"/>
</dbReference>
<name>A0A6N0JU83_ACHDE</name>
<feature type="transmembrane region" description="Helical" evidence="6">
    <location>
        <begin position="317"/>
        <end position="335"/>
    </location>
</feature>
<evidence type="ECO:0000256" key="4">
    <source>
        <dbReference type="ARBA" id="ARBA00022989"/>
    </source>
</evidence>
<evidence type="ECO:0000256" key="1">
    <source>
        <dbReference type="ARBA" id="ARBA00004141"/>
    </source>
</evidence>
<reference evidence="8 9" key="1">
    <citation type="submission" date="2020-05" db="EMBL/GenBank/DDBJ databases">
        <title>FDA dAtabase for Regulatory Grade micrObial Sequences (FDA-ARGOS): Supporting development and validation of Infectious Disease Dx tests.</title>
        <authorList>
            <person name="Sproer C."/>
            <person name="Gronow S."/>
            <person name="Severitt S."/>
            <person name="Schroder I."/>
            <person name="Tallon L."/>
            <person name="Sadzewicz L."/>
            <person name="Zhao X."/>
            <person name="Vavikolanu K."/>
            <person name="Mehta A."/>
            <person name="Aluvathingal J."/>
            <person name="Nadendla S."/>
            <person name="Myers T."/>
            <person name="Yan Y."/>
            <person name="Sichtig H."/>
        </authorList>
    </citation>
    <scope>NUCLEOTIDE SEQUENCE [LARGE SCALE GENOMIC DNA]</scope>
    <source>
        <strain evidence="8 9">FDAARGOS_787</strain>
    </source>
</reference>
<evidence type="ECO:0000313" key="8">
    <source>
        <dbReference type="EMBL" id="QKQ50782.1"/>
    </source>
</evidence>
<dbReference type="EMBL" id="CP054569">
    <property type="protein sequence ID" value="QKQ50782.1"/>
    <property type="molecule type" value="Genomic_DNA"/>
</dbReference>
<dbReference type="Gene3D" id="1.20.1250.20">
    <property type="entry name" value="MFS general substrate transporter like domains"/>
    <property type="match status" value="2"/>
</dbReference>
<keyword evidence="3 6" id="KW-0812">Transmembrane</keyword>
<dbReference type="CDD" id="cd17319">
    <property type="entry name" value="MFS_ExuT_GudP_like"/>
    <property type="match status" value="1"/>
</dbReference>
<dbReference type="RefSeq" id="WP_174717338.1">
    <property type="nucleotide sequence ID" value="NZ_CP054569.1"/>
</dbReference>
<dbReference type="PROSITE" id="PS50850">
    <property type="entry name" value="MFS"/>
    <property type="match status" value="1"/>
</dbReference>
<feature type="transmembrane region" description="Helical" evidence="6">
    <location>
        <begin position="22"/>
        <end position="40"/>
    </location>
</feature>
<dbReference type="PANTHER" id="PTHR43791">
    <property type="entry name" value="PERMEASE-RELATED"/>
    <property type="match status" value="1"/>
</dbReference>
<dbReference type="InterPro" id="IPR020846">
    <property type="entry name" value="MFS_dom"/>
</dbReference>
<dbReference type="InterPro" id="IPR011701">
    <property type="entry name" value="MFS"/>
</dbReference>
<feature type="transmembrane region" description="Helical" evidence="6">
    <location>
        <begin position="250"/>
        <end position="272"/>
    </location>
</feature>
<accession>A0A6N0JU83</accession>
<keyword evidence="5 6" id="KW-0472">Membrane</keyword>
<feature type="transmembrane region" description="Helical" evidence="6">
    <location>
        <begin position="284"/>
        <end position="308"/>
    </location>
</feature>
<protein>
    <submittedName>
        <fullName evidence="8">MFS transporter</fullName>
    </submittedName>
</protein>
<feature type="transmembrane region" description="Helical" evidence="6">
    <location>
        <begin position="185"/>
        <end position="207"/>
    </location>
</feature>
<evidence type="ECO:0000259" key="7">
    <source>
        <dbReference type="PROSITE" id="PS50850"/>
    </source>
</evidence>
<dbReference type="AlphaFoldDB" id="A0A6N0JU83"/>
<organism evidence="8 9">
    <name type="scientific">Achromobacter denitrificans</name>
    <name type="common">Alcaligenes denitrificans</name>
    <dbReference type="NCBI Taxonomy" id="32002"/>
    <lineage>
        <taxon>Bacteria</taxon>
        <taxon>Pseudomonadati</taxon>
        <taxon>Pseudomonadota</taxon>
        <taxon>Betaproteobacteria</taxon>
        <taxon>Burkholderiales</taxon>
        <taxon>Alcaligenaceae</taxon>
        <taxon>Achromobacter</taxon>
    </lineage>
</organism>
<dbReference type="GO" id="GO:0022857">
    <property type="term" value="F:transmembrane transporter activity"/>
    <property type="evidence" value="ECO:0007669"/>
    <property type="project" value="InterPro"/>
</dbReference>
<feature type="domain" description="Major facilitator superfamily (MFS) profile" evidence="7">
    <location>
        <begin position="26"/>
        <end position="431"/>
    </location>
</feature>
<feature type="transmembrane region" description="Helical" evidence="6">
    <location>
        <begin position="116"/>
        <end position="138"/>
    </location>
</feature>
<keyword evidence="2" id="KW-0813">Transport</keyword>
<feature type="transmembrane region" description="Helical" evidence="6">
    <location>
        <begin position="373"/>
        <end position="395"/>
    </location>
</feature>
<dbReference type="GO" id="GO:0016020">
    <property type="term" value="C:membrane"/>
    <property type="evidence" value="ECO:0007669"/>
    <property type="project" value="UniProtKB-SubCell"/>
</dbReference>
<proteinExistence type="predicted"/>
<comment type="subcellular location">
    <subcellularLocation>
        <location evidence="1">Membrane</location>
        <topology evidence="1">Multi-pass membrane protein</topology>
    </subcellularLocation>
</comment>
<evidence type="ECO:0000256" key="5">
    <source>
        <dbReference type="ARBA" id="ARBA00023136"/>
    </source>
</evidence>
<feature type="transmembrane region" description="Helical" evidence="6">
    <location>
        <begin position="407"/>
        <end position="427"/>
    </location>
</feature>
<feature type="transmembrane region" description="Helical" evidence="6">
    <location>
        <begin position="92"/>
        <end position="110"/>
    </location>
</feature>
<evidence type="ECO:0000256" key="2">
    <source>
        <dbReference type="ARBA" id="ARBA00022448"/>
    </source>
</evidence>
<gene>
    <name evidence="8" type="ORF">FOC81_30310</name>
</gene>
<keyword evidence="4 6" id="KW-1133">Transmembrane helix</keyword>
<evidence type="ECO:0000313" key="9">
    <source>
        <dbReference type="Proteomes" id="UP000509782"/>
    </source>
</evidence>
<dbReference type="SUPFAM" id="SSF103473">
    <property type="entry name" value="MFS general substrate transporter"/>
    <property type="match status" value="1"/>
</dbReference>
<dbReference type="PANTHER" id="PTHR43791:SF36">
    <property type="entry name" value="TRANSPORTER, PUTATIVE (AFU_ORTHOLOGUE AFUA_6G08340)-RELATED"/>
    <property type="match status" value="1"/>
</dbReference>
<dbReference type="FunFam" id="1.20.1250.20:FF:000018">
    <property type="entry name" value="MFS transporter permease"/>
    <property type="match status" value="1"/>
</dbReference>
<feature type="transmembrane region" description="Helical" evidence="6">
    <location>
        <begin position="341"/>
        <end position="361"/>
    </location>
</feature>
<dbReference type="InterPro" id="IPR036259">
    <property type="entry name" value="MFS_trans_sf"/>
</dbReference>
<dbReference type="Proteomes" id="UP000509782">
    <property type="component" value="Chromosome"/>
</dbReference>
<feature type="transmembrane region" description="Helical" evidence="6">
    <location>
        <begin position="150"/>
        <end position="173"/>
    </location>
</feature>
<evidence type="ECO:0000256" key="3">
    <source>
        <dbReference type="ARBA" id="ARBA00022692"/>
    </source>
</evidence>
<sequence>MPPSPSDAASFPAADRKLFRKIAWRLMPFLFVCYLFAQVDRMNIAFAKLEMLDDLGFSEAIYGLGAGVFFVGYVLFEVPSNLLLRRYGAHRWIARIMVSWGLVSACMMFVQTPTQFYILRFLLGVAEAGFFPGVIFYLTDWFTREHRGKMTAIFMTAIAVAGVVVGPVSGAVLHHFRDLHGIAGWQWLFLIEGVPSVLLGIATLYCLPASPARARWLTPAETQRLAALIAAERRQVDDAPVRHTLRGARVWLLSAIYACYGMSFFGFVFWLPTIIKSSGVDDPLSIGLLSAIPWAVAIIAMCGVGAYVDRRQNTRPVLMALSLVAAAGWAASPWVADSTAWSMAVLSVSMFGLMASLPVFWNLPTASYQGASAAVAIALITSIGNAPGLISPYIVGWIRTLTARMDIAMYLFACASLLAVVLLACVGPRRQSA</sequence>
<feature type="transmembrane region" description="Helical" evidence="6">
    <location>
        <begin position="60"/>
        <end position="80"/>
    </location>
</feature>
<evidence type="ECO:0000256" key="6">
    <source>
        <dbReference type="SAM" id="Phobius"/>
    </source>
</evidence>